<evidence type="ECO:0000256" key="1">
    <source>
        <dbReference type="ARBA" id="ARBA00004251"/>
    </source>
</evidence>
<evidence type="ECO:0000259" key="12">
    <source>
        <dbReference type="Pfam" id="PF08263"/>
    </source>
</evidence>
<dbReference type="GO" id="GO:0051707">
    <property type="term" value="P:response to other organism"/>
    <property type="evidence" value="ECO:0007669"/>
    <property type="project" value="UniProtKB-ARBA"/>
</dbReference>
<accession>A0A2Z7CEF2</accession>
<evidence type="ECO:0000256" key="8">
    <source>
        <dbReference type="ARBA" id="ARBA00022989"/>
    </source>
</evidence>
<evidence type="ECO:0000256" key="5">
    <source>
        <dbReference type="ARBA" id="ARBA00022692"/>
    </source>
</evidence>
<sequence>MALLIFKNGLEDPRNRLSNWTGANCCEWDGVSCDDSGYVTGIRLRGCDEKLGGNLSPSLLSLKHLSRLELSCNDFQGIRIPNFIGSMSNLDFLDLSEAGFGGEIPQGLENLSSLRYLDLSGNHFNSLVPRWIQNMSNLVHLDLSDCGFYDQLPVGLENISHLRYLNLSSNHFNSSFPDWFSRFTRLEVLDVSDNLMKGEIPYNIGNLTSLMILDLSGNELEGRLPESLANLCELREISLSRNRISGDLNNLIGCSSKVLQYLYLGTSNFSGSLPYNLGELSELRGLDLVGNKLTGKLPIGIGQLKNLEFLVLSLNFMEGCVYESHFRNMSRLKIFRANGNALSYKPNRTWIPPFQLTGLSLRNWDLGPEFPFWIQHLKRLKYLSLANTGIEDTIPSWFWNQTFELGYLNISGNTIRGHIPGLSNFGYGKNVAVDLKRNFITGPLPIISSNIRMLDLSYNHISGSIQNFLCNSGNIENRLEILDLGLNQLSGDIPDCWMNWSRLKVLRLQSNYNLSGEIPSSVRFLVGLESLHLRRNNLSGTLPSFLNELTGLKVLDLGRNRFTGRIPKWISTLSKLVALNLRYNQFSGEIPDEICLLDSLQVLDLASNSLSGRIPICFENFSVMAGKKPPSDHIYYSLEDTFGGLPDSQFLVMKGRFAEYSSTLQLVLTIDLSDNSLSGTIPAQITQLEKLMALNLSRNSLTGSIPDNIGDMGWLESFDLSLNSLSGEIPQGISRLTFLSSLNLSYNDLTGKIPSSSQLQGFGKSSFHGNRLCGPPISENCDESSGTTIVEDVGEENEGSFLSGDKFGICVSVFLGFIFGFWGVLGPLLVSISWRTTYFRALSSLGNYMFYIWFKFLQIINVK</sequence>
<keyword evidence="5 11" id="KW-0812">Transmembrane</keyword>
<reference evidence="14 15" key="1">
    <citation type="journal article" date="2015" name="Proc. Natl. Acad. Sci. U.S.A.">
        <title>The resurrection genome of Boea hygrometrica: A blueprint for survival of dehydration.</title>
        <authorList>
            <person name="Xiao L."/>
            <person name="Yang G."/>
            <person name="Zhang L."/>
            <person name="Yang X."/>
            <person name="Zhao S."/>
            <person name="Ji Z."/>
            <person name="Zhou Q."/>
            <person name="Hu M."/>
            <person name="Wang Y."/>
            <person name="Chen M."/>
            <person name="Xu Y."/>
            <person name="Jin H."/>
            <person name="Xiao X."/>
            <person name="Hu G."/>
            <person name="Bao F."/>
            <person name="Hu Y."/>
            <person name="Wan P."/>
            <person name="Li L."/>
            <person name="Deng X."/>
            <person name="Kuang T."/>
            <person name="Xiang C."/>
            <person name="Zhu J.K."/>
            <person name="Oliver M.J."/>
            <person name="He Y."/>
        </authorList>
    </citation>
    <scope>NUCLEOTIDE SEQUENCE [LARGE SCALE GENOMIC DNA]</scope>
    <source>
        <strain evidence="15">cv. XS01</strain>
    </source>
</reference>
<dbReference type="SUPFAM" id="SSF52047">
    <property type="entry name" value="RNI-like"/>
    <property type="match status" value="1"/>
</dbReference>
<keyword evidence="6" id="KW-0732">Signal</keyword>
<dbReference type="SMART" id="SM00369">
    <property type="entry name" value="LRR_TYP"/>
    <property type="match status" value="10"/>
</dbReference>
<dbReference type="InterPro" id="IPR032675">
    <property type="entry name" value="LRR_dom_sf"/>
</dbReference>
<protein>
    <submittedName>
        <fullName evidence="14">Disease resistance family protein</fullName>
    </submittedName>
</protein>
<evidence type="ECO:0000256" key="11">
    <source>
        <dbReference type="SAM" id="Phobius"/>
    </source>
</evidence>
<dbReference type="InterPro" id="IPR046956">
    <property type="entry name" value="RLP23-like"/>
</dbReference>
<feature type="transmembrane region" description="Helical" evidence="11">
    <location>
        <begin position="811"/>
        <end position="830"/>
    </location>
</feature>
<evidence type="ECO:0000256" key="10">
    <source>
        <dbReference type="ARBA" id="ARBA00023180"/>
    </source>
</evidence>
<dbReference type="PANTHER" id="PTHR48063">
    <property type="entry name" value="LRR RECEPTOR-LIKE KINASE"/>
    <property type="match status" value="1"/>
</dbReference>
<evidence type="ECO:0000256" key="2">
    <source>
        <dbReference type="ARBA" id="ARBA00009592"/>
    </source>
</evidence>
<organism evidence="14 15">
    <name type="scientific">Dorcoceras hygrometricum</name>
    <dbReference type="NCBI Taxonomy" id="472368"/>
    <lineage>
        <taxon>Eukaryota</taxon>
        <taxon>Viridiplantae</taxon>
        <taxon>Streptophyta</taxon>
        <taxon>Embryophyta</taxon>
        <taxon>Tracheophyta</taxon>
        <taxon>Spermatophyta</taxon>
        <taxon>Magnoliopsida</taxon>
        <taxon>eudicotyledons</taxon>
        <taxon>Gunneridae</taxon>
        <taxon>Pentapetalae</taxon>
        <taxon>asterids</taxon>
        <taxon>lamiids</taxon>
        <taxon>Lamiales</taxon>
        <taxon>Gesneriaceae</taxon>
        <taxon>Didymocarpoideae</taxon>
        <taxon>Trichosporeae</taxon>
        <taxon>Loxocarpinae</taxon>
        <taxon>Dorcoceras</taxon>
    </lineage>
</organism>
<dbReference type="GO" id="GO:0006952">
    <property type="term" value="P:defense response"/>
    <property type="evidence" value="ECO:0007669"/>
    <property type="project" value="UniProtKB-ARBA"/>
</dbReference>
<evidence type="ECO:0000256" key="6">
    <source>
        <dbReference type="ARBA" id="ARBA00022729"/>
    </source>
</evidence>
<evidence type="ECO:0000256" key="3">
    <source>
        <dbReference type="ARBA" id="ARBA00022475"/>
    </source>
</evidence>
<dbReference type="Proteomes" id="UP000250235">
    <property type="component" value="Unassembled WGS sequence"/>
</dbReference>
<dbReference type="FunFam" id="3.80.10.10:FF:000041">
    <property type="entry name" value="LRR receptor-like serine/threonine-protein kinase ERECTA"/>
    <property type="match status" value="1"/>
</dbReference>
<dbReference type="Pfam" id="PF23598">
    <property type="entry name" value="LRR_14"/>
    <property type="match status" value="1"/>
</dbReference>
<keyword evidence="15" id="KW-1185">Reference proteome</keyword>
<dbReference type="GO" id="GO:0005886">
    <property type="term" value="C:plasma membrane"/>
    <property type="evidence" value="ECO:0007669"/>
    <property type="project" value="UniProtKB-SubCell"/>
</dbReference>
<dbReference type="SUPFAM" id="SSF52058">
    <property type="entry name" value="L domain-like"/>
    <property type="match status" value="1"/>
</dbReference>
<dbReference type="AlphaFoldDB" id="A0A2Z7CEF2"/>
<dbReference type="InterPro" id="IPR055414">
    <property type="entry name" value="LRR_R13L4/SHOC2-like"/>
</dbReference>
<evidence type="ECO:0000313" key="14">
    <source>
        <dbReference type="EMBL" id="KZV42718.1"/>
    </source>
</evidence>
<dbReference type="FunFam" id="3.80.10.10:FF:000111">
    <property type="entry name" value="LRR receptor-like serine/threonine-protein kinase ERECTA"/>
    <property type="match status" value="1"/>
</dbReference>
<dbReference type="InterPro" id="IPR013210">
    <property type="entry name" value="LRR_N_plant-typ"/>
</dbReference>
<keyword evidence="4" id="KW-0433">Leucine-rich repeat</keyword>
<evidence type="ECO:0000256" key="9">
    <source>
        <dbReference type="ARBA" id="ARBA00023136"/>
    </source>
</evidence>
<dbReference type="Gene3D" id="3.80.10.10">
    <property type="entry name" value="Ribonuclease Inhibitor"/>
    <property type="match status" value="4"/>
</dbReference>
<dbReference type="Pfam" id="PF13855">
    <property type="entry name" value="LRR_8"/>
    <property type="match status" value="1"/>
</dbReference>
<keyword evidence="9 11" id="KW-0472">Membrane</keyword>
<comment type="similarity">
    <text evidence="2">Belongs to the RLP family.</text>
</comment>
<keyword evidence="7" id="KW-0677">Repeat</keyword>
<keyword evidence="8 11" id="KW-1133">Transmembrane helix</keyword>
<evidence type="ECO:0000313" key="15">
    <source>
        <dbReference type="Proteomes" id="UP000250235"/>
    </source>
</evidence>
<keyword evidence="10" id="KW-0325">Glycoprotein</keyword>
<evidence type="ECO:0000256" key="7">
    <source>
        <dbReference type="ARBA" id="ARBA00022737"/>
    </source>
</evidence>
<keyword evidence="3" id="KW-1003">Cell membrane</keyword>
<dbReference type="Pfam" id="PF00560">
    <property type="entry name" value="LRR_1"/>
    <property type="match status" value="8"/>
</dbReference>
<dbReference type="Pfam" id="PF08263">
    <property type="entry name" value="LRRNT_2"/>
    <property type="match status" value="1"/>
</dbReference>
<proteinExistence type="inferred from homology"/>
<dbReference type="FunFam" id="3.80.10.10:FF:000400">
    <property type="entry name" value="Nuclear pore complex protein NUP107"/>
    <property type="match status" value="1"/>
</dbReference>
<dbReference type="GO" id="GO:0099402">
    <property type="term" value="P:plant organ development"/>
    <property type="evidence" value="ECO:0007669"/>
    <property type="project" value="UniProtKB-ARBA"/>
</dbReference>
<evidence type="ECO:0000259" key="13">
    <source>
        <dbReference type="Pfam" id="PF23598"/>
    </source>
</evidence>
<feature type="domain" description="Disease resistance R13L4/SHOC-2-like LRR" evidence="13">
    <location>
        <begin position="141"/>
        <end position="242"/>
    </location>
</feature>
<dbReference type="InterPro" id="IPR003591">
    <property type="entry name" value="Leu-rich_rpt_typical-subtyp"/>
</dbReference>
<dbReference type="PANTHER" id="PTHR48063:SF98">
    <property type="entry name" value="LRR RECEPTOR-LIKE SERINE_THREONINE-PROTEIN KINASE FLS2"/>
    <property type="match status" value="1"/>
</dbReference>
<dbReference type="EMBL" id="KQ998965">
    <property type="protein sequence ID" value="KZV42718.1"/>
    <property type="molecule type" value="Genomic_DNA"/>
</dbReference>
<dbReference type="InterPro" id="IPR001611">
    <property type="entry name" value="Leu-rich_rpt"/>
</dbReference>
<dbReference type="GO" id="GO:0009653">
    <property type="term" value="P:anatomical structure morphogenesis"/>
    <property type="evidence" value="ECO:0007669"/>
    <property type="project" value="UniProtKB-ARBA"/>
</dbReference>
<gene>
    <name evidence="14" type="ORF">F511_10426</name>
</gene>
<name>A0A2Z7CEF2_9LAMI</name>
<dbReference type="OrthoDB" id="1600340at2759"/>
<evidence type="ECO:0000256" key="4">
    <source>
        <dbReference type="ARBA" id="ARBA00022614"/>
    </source>
</evidence>
<feature type="domain" description="Leucine-rich repeat-containing N-terminal plant-type" evidence="12">
    <location>
        <begin position="2"/>
        <end position="34"/>
    </location>
</feature>
<dbReference type="FunFam" id="3.80.10.10:FF:000095">
    <property type="entry name" value="LRR receptor-like serine/threonine-protein kinase GSO1"/>
    <property type="match status" value="1"/>
</dbReference>
<comment type="subcellular location">
    <subcellularLocation>
        <location evidence="1">Cell membrane</location>
        <topology evidence="1">Single-pass type I membrane protein</topology>
    </subcellularLocation>
</comment>
<feature type="transmembrane region" description="Helical" evidence="11">
    <location>
        <begin position="837"/>
        <end position="854"/>
    </location>
</feature>